<organism evidence="1 2">
    <name type="scientific">Diplogelasinospora grovesii</name>
    <dbReference type="NCBI Taxonomy" id="303347"/>
    <lineage>
        <taxon>Eukaryota</taxon>
        <taxon>Fungi</taxon>
        <taxon>Dikarya</taxon>
        <taxon>Ascomycota</taxon>
        <taxon>Pezizomycotina</taxon>
        <taxon>Sordariomycetes</taxon>
        <taxon>Sordariomycetidae</taxon>
        <taxon>Sordariales</taxon>
        <taxon>Diplogelasinosporaceae</taxon>
        <taxon>Diplogelasinospora</taxon>
    </lineage>
</organism>
<dbReference type="EMBL" id="MU853955">
    <property type="protein sequence ID" value="KAK3934883.1"/>
    <property type="molecule type" value="Genomic_DNA"/>
</dbReference>
<sequence>MEEKKPRADLVAISHLKALEIKGPFRVEGEIDIFDRRHFPDLGPESSVVYCLVIEWYGEIASRVTVAQVHWTVWQRARPRRKHIRLI</sequence>
<proteinExistence type="predicted"/>
<evidence type="ECO:0000313" key="2">
    <source>
        <dbReference type="Proteomes" id="UP001303473"/>
    </source>
</evidence>
<reference evidence="2" key="1">
    <citation type="journal article" date="2023" name="Mol. Phylogenet. Evol.">
        <title>Genome-scale phylogeny and comparative genomics of the fungal order Sordariales.</title>
        <authorList>
            <person name="Hensen N."/>
            <person name="Bonometti L."/>
            <person name="Westerberg I."/>
            <person name="Brannstrom I.O."/>
            <person name="Guillou S."/>
            <person name="Cros-Aarteil S."/>
            <person name="Calhoun S."/>
            <person name="Haridas S."/>
            <person name="Kuo A."/>
            <person name="Mondo S."/>
            <person name="Pangilinan J."/>
            <person name="Riley R."/>
            <person name="LaButti K."/>
            <person name="Andreopoulos B."/>
            <person name="Lipzen A."/>
            <person name="Chen C."/>
            <person name="Yan M."/>
            <person name="Daum C."/>
            <person name="Ng V."/>
            <person name="Clum A."/>
            <person name="Steindorff A."/>
            <person name="Ohm R.A."/>
            <person name="Martin F."/>
            <person name="Silar P."/>
            <person name="Natvig D.O."/>
            <person name="Lalanne C."/>
            <person name="Gautier V."/>
            <person name="Ament-Velasquez S.L."/>
            <person name="Kruys A."/>
            <person name="Hutchinson M.I."/>
            <person name="Powell A.J."/>
            <person name="Barry K."/>
            <person name="Miller A.N."/>
            <person name="Grigoriev I.V."/>
            <person name="Debuchy R."/>
            <person name="Gladieux P."/>
            <person name="Hiltunen Thoren M."/>
            <person name="Johannesson H."/>
        </authorList>
    </citation>
    <scope>NUCLEOTIDE SEQUENCE [LARGE SCALE GENOMIC DNA]</scope>
    <source>
        <strain evidence="2">CBS 340.73</strain>
    </source>
</reference>
<dbReference type="AlphaFoldDB" id="A0AAN6MZ44"/>
<dbReference type="Proteomes" id="UP001303473">
    <property type="component" value="Unassembled WGS sequence"/>
</dbReference>
<name>A0AAN6MZ44_9PEZI</name>
<keyword evidence="2" id="KW-1185">Reference proteome</keyword>
<evidence type="ECO:0000313" key="1">
    <source>
        <dbReference type="EMBL" id="KAK3934883.1"/>
    </source>
</evidence>
<gene>
    <name evidence="1" type="ORF">QBC46DRAFT_68230</name>
</gene>
<comment type="caution">
    <text evidence="1">The sequence shown here is derived from an EMBL/GenBank/DDBJ whole genome shotgun (WGS) entry which is preliminary data.</text>
</comment>
<accession>A0AAN6MZ44</accession>
<protein>
    <submittedName>
        <fullName evidence="1">Uncharacterized protein</fullName>
    </submittedName>
</protein>